<organism evidence="2 3">
    <name type="scientific">Smittium culicis</name>
    <dbReference type="NCBI Taxonomy" id="133412"/>
    <lineage>
        <taxon>Eukaryota</taxon>
        <taxon>Fungi</taxon>
        <taxon>Fungi incertae sedis</taxon>
        <taxon>Zoopagomycota</taxon>
        <taxon>Kickxellomycotina</taxon>
        <taxon>Harpellomycetes</taxon>
        <taxon>Harpellales</taxon>
        <taxon>Legeriomycetaceae</taxon>
        <taxon>Smittium</taxon>
    </lineage>
</organism>
<comment type="caution">
    <text evidence="2">The sequence shown here is derived from an EMBL/GenBank/DDBJ whole genome shotgun (WGS) entry which is preliminary data.</text>
</comment>
<dbReference type="Proteomes" id="UP000187283">
    <property type="component" value="Unassembled WGS sequence"/>
</dbReference>
<name>A0A1R1Y931_9FUNG</name>
<proteinExistence type="predicted"/>
<dbReference type="EMBL" id="LSSN01000549">
    <property type="protein sequence ID" value="OMJ23388.1"/>
    <property type="molecule type" value="Genomic_DNA"/>
</dbReference>
<evidence type="ECO:0000313" key="3">
    <source>
        <dbReference type="Proteomes" id="UP000187283"/>
    </source>
</evidence>
<feature type="domain" description="Formyl transferase C-terminal" evidence="1">
    <location>
        <begin position="17"/>
        <end position="133"/>
    </location>
</feature>
<dbReference type="InterPro" id="IPR005793">
    <property type="entry name" value="Formyl_trans_C"/>
</dbReference>
<evidence type="ECO:0000313" key="2">
    <source>
        <dbReference type="EMBL" id="OMJ23388.1"/>
    </source>
</evidence>
<evidence type="ECO:0000259" key="1">
    <source>
        <dbReference type="Pfam" id="PF02911"/>
    </source>
</evidence>
<reference evidence="2 3" key="1">
    <citation type="submission" date="2017-01" db="EMBL/GenBank/DDBJ databases">
        <authorList>
            <person name="Mah S.A."/>
            <person name="Swanson W.J."/>
            <person name="Moy G.W."/>
            <person name="Vacquier V.D."/>
        </authorList>
    </citation>
    <scope>NUCLEOTIDE SEQUENCE [LARGE SCALE GENOMIC DNA]</scope>
    <source>
        <strain evidence="2 3">GSMNP</strain>
    </source>
</reference>
<dbReference type="Gene3D" id="3.40.50.12230">
    <property type="match status" value="1"/>
</dbReference>
<gene>
    <name evidence="2" type="ORF">AYI70_g2286</name>
</gene>
<accession>A0A1R1Y931</accession>
<keyword evidence="2" id="KW-0808">Transferase</keyword>
<dbReference type="PANTHER" id="PTHR11138:SF5">
    <property type="entry name" value="METHIONYL-TRNA FORMYLTRANSFERASE, MITOCHONDRIAL"/>
    <property type="match status" value="1"/>
</dbReference>
<dbReference type="AlphaFoldDB" id="A0A1R1Y931"/>
<dbReference type="STRING" id="133412.A0A1R1Y931"/>
<sequence length="147" mass="16377">MENSTPQDDSMATFAPKIKKSDSEINWSTDSSLKILRKFRAFGEKIPPRSVFIHNSKPIDIQLIDISPEVRHPNLENLVQIPSSATPGTIFFPPGKKPEFAIVVCADKTLLVVSKVKVQGKSVVAIKDFINGYYVKSGLSKFMEIQK</sequence>
<dbReference type="OrthoDB" id="10268103at2759"/>
<dbReference type="GO" id="GO:0005739">
    <property type="term" value="C:mitochondrion"/>
    <property type="evidence" value="ECO:0007669"/>
    <property type="project" value="TreeGrafter"/>
</dbReference>
<protein>
    <submittedName>
        <fullName evidence="2">Methionyl-tRNA formyltransferase, mitochondrial</fullName>
    </submittedName>
</protein>
<dbReference type="InterPro" id="IPR011034">
    <property type="entry name" value="Formyl_transferase-like_C_sf"/>
</dbReference>
<keyword evidence="3" id="KW-1185">Reference proteome</keyword>
<dbReference type="SUPFAM" id="SSF50486">
    <property type="entry name" value="FMT C-terminal domain-like"/>
    <property type="match status" value="1"/>
</dbReference>
<dbReference type="PANTHER" id="PTHR11138">
    <property type="entry name" value="METHIONYL-TRNA FORMYLTRANSFERASE"/>
    <property type="match status" value="1"/>
</dbReference>
<dbReference type="Pfam" id="PF02911">
    <property type="entry name" value="Formyl_trans_C"/>
    <property type="match status" value="1"/>
</dbReference>
<dbReference type="GO" id="GO:0004479">
    <property type="term" value="F:methionyl-tRNA formyltransferase activity"/>
    <property type="evidence" value="ECO:0007669"/>
    <property type="project" value="TreeGrafter"/>
</dbReference>